<evidence type="ECO:0000259" key="2">
    <source>
        <dbReference type="Pfam" id="PF00534"/>
    </source>
</evidence>
<protein>
    <submittedName>
        <fullName evidence="4">Glycosyltransferase</fullName>
    </submittedName>
</protein>
<feature type="domain" description="Glycosyl transferase family 1" evidence="2">
    <location>
        <begin position="225"/>
        <end position="377"/>
    </location>
</feature>
<evidence type="ECO:0000313" key="4">
    <source>
        <dbReference type="EMBL" id="MPW17646.1"/>
    </source>
</evidence>
<dbReference type="InterPro" id="IPR001296">
    <property type="entry name" value="Glyco_trans_1"/>
</dbReference>
<organism evidence="4 5">
    <name type="scientific">Paraburkholderia franconis</name>
    <dbReference type="NCBI Taxonomy" id="2654983"/>
    <lineage>
        <taxon>Bacteria</taxon>
        <taxon>Pseudomonadati</taxon>
        <taxon>Pseudomonadota</taxon>
        <taxon>Betaproteobacteria</taxon>
        <taxon>Burkholderiales</taxon>
        <taxon>Burkholderiaceae</taxon>
        <taxon>Paraburkholderia</taxon>
    </lineage>
</organism>
<evidence type="ECO:0000313" key="5">
    <source>
        <dbReference type="Proteomes" id="UP000484381"/>
    </source>
</evidence>
<dbReference type="AlphaFoldDB" id="A0A7X1N9U9"/>
<sequence length="401" mass="44620">MVENQISGMPLRVAMGGRALLTPLTGIGQYAFHLAHEFVRCGHDVRFFYGTHWSSSIATGNDSASSASLGAPSLRTRMASVAKRFARRHVPCVYRYMPHVEQFRFNSGVRRSAAPHVYHDPNFIPFRFDGPTVITAHDASWVRYPQYHPAARLALLRNNFPKALERADRVIVVSEFVRDELISCFGARPERLRVVHNGVSARFRPYTTEETREVLSRNNLIHGQYFAAVGTLEPRKNLLAALDAHTRLPMPVRRKFPLVLVGGEGWMTESLHTALVKSLNDGTVRRLGYVPDEALPLLTAGALALLYPSMYEGFGLPVLEAMASGVPVICSNARALVEVTGNAGLLYDPDDIPGFADAMQMLIDDSALRALLVARGKTRAQHFSWRRSAQETLDVYRQVIV</sequence>
<dbReference type="Proteomes" id="UP000484381">
    <property type="component" value="Unassembled WGS sequence"/>
</dbReference>
<gene>
    <name evidence="4" type="ORF">GCT13_12070</name>
</gene>
<evidence type="ECO:0000256" key="1">
    <source>
        <dbReference type="ARBA" id="ARBA00022679"/>
    </source>
</evidence>
<dbReference type="InterPro" id="IPR028098">
    <property type="entry name" value="Glyco_trans_4-like_N"/>
</dbReference>
<feature type="domain" description="Glycosyltransferase subfamily 4-like N-terminal" evidence="3">
    <location>
        <begin position="26"/>
        <end position="200"/>
    </location>
</feature>
<dbReference type="SUPFAM" id="SSF53756">
    <property type="entry name" value="UDP-Glycosyltransferase/glycogen phosphorylase"/>
    <property type="match status" value="1"/>
</dbReference>
<name>A0A7X1N9U9_9BURK</name>
<dbReference type="Pfam" id="PF00534">
    <property type="entry name" value="Glycos_transf_1"/>
    <property type="match status" value="1"/>
</dbReference>
<accession>A0A7X1N9U9</accession>
<dbReference type="PANTHER" id="PTHR46401:SF2">
    <property type="entry name" value="GLYCOSYLTRANSFERASE WBBK-RELATED"/>
    <property type="match status" value="1"/>
</dbReference>
<keyword evidence="5" id="KW-1185">Reference proteome</keyword>
<dbReference type="Gene3D" id="3.40.50.2000">
    <property type="entry name" value="Glycogen Phosphorylase B"/>
    <property type="match status" value="2"/>
</dbReference>
<dbReference type="EMBL" id="WHNP01000009">
    <property type="protein sequence ID" value="MPW17646.1"/>
    <property type="molecule type" value="Genomic_DNA"/>
</dbReference>
<dbReference type="FunFam" id="3.40.50.2000:FF:000119">
    <property type="entry name" value="Glycosyl transferase group 1"/>
    <property type="match status" value="1"/>
</dbReference>
<dbReference type="GO" id="GO:0009103">
    <property type="term" value="P:lipopolysaccharide biosynthetic process"/>
    <property type="evidence" value="ECO:0007669"/>
    <property type="project" value="TreeGrafter"/>
</dbReference>
<proteinExistence type="predicted"/>
<keyword evidence="1 4" id="KW-0808">Transferase</keyword>
<comment type="caution">
    <text evidence="4">The sequence shown here is derived from an EMBL/GenBank/DDBJ whole genome shotgun (WGS) entry which is preliminary data.</text>
</comment>
<evidence type="ECO:0000259" key="3">
    <source>
        <dbReference type="Pfam" id="PF13439"/>
    </source>
</evidence>
<dbReference type="GO" id="GO:0016757">
    <property type="term" value="F:glycosyltransferase activity"/>
    <property type="evidence" value="ECO:0007669"/>
    <property type="project" value="InterPro"/>
</dbReference>
<dbReference type="PANTHER" id="PTHR46401">
    <property type="entry name" value="GLYCOSYLTRANSFERASE WBBK-RELATED"/>
    <property type="match status" value="1"/>
</dbReference>
<dbReference type="CDD" id="cd03809">
    <property type="entry name" value="GT4_MtfB-like"/>
    <property type="match status" value="1"/>
</dbReference>
<dbReference type="Pfam" id="PF13439">
    <property type="entry name" value="Glyco_transf_4"/>
    <property type="match status" value="1"/>
</dbReference>
<reference evidence="4 5" key="1">
    <citation type="submission" date="2019-10" db="EMBL/GenBank/DDBJ databases">
        <title>Paraburkholderia sp. isolated from nodules of Mimosa pudica from Brazilian Atlantic Forest soils.</title>
        <authorList>
            <person name="Paulitsch F."/>
            <person name="Hungria M."/>
            <person name="Dall'Agnol R."/>
        </authorList>
    </citation>
    <scope>NUCLEOTIDE SEQUENCE [LARGE SCALE GENOMIC DNA]</scope>
    <source>
        <strain evidence="4 5">CNPSo 3157</strain>
    </source>
</reference>